<dbReference type="InterPro" id="IPR027417">
    <property type="entry name" value="P-loop_NTPase"/>
</dbReference>
<comment type="caution">
    <text evidence="6">The sequence shown here is derived from an EMBL/GenBank/DDBJ whole genome shotgun (WGS) entry which is preliminary data.</text>
</comment>
<evidence type="ECO:0000256" key="3">
    <source>
        <dbReference type="RuleBase" id="RU361155"/>
    </source>
</evidence>
<keyword evidence="7" id="KW-1185">Reference proteome</keyword>
<protein>
    <recommendedName>
        <fullName evidence="3">Sulfotransferase</fullName>
        <ecNumber evidence="3">2.8.2.-</ecNumber>
    </recommendedName>
</protein>
<keyword evidence="2 3" id="KW-0808">Transferase</keyword>
<dbReference type="Gene3D" id="3.40.50.300">
    <property type="entry name" value="P-loop containing nucleotide triphosphate hydrolases"/>
    <property type="match status" value="1"/>
</dbReference>
<comment type="similarity">
    <text evidence="1 3">Belongs to the sulfotransferase 1 family.</text>
</comment>
<evidence type="ECO:0000313" key="7">
    <source>
        <dbReference type="Proteomes" id="UP001642360"/>
    </source>
</evidence>
<feature type="domain" description="Sulfotransferase" evidence="4">
    <location>
        <begin position="52"/>
        <end position="311"/>
    </location>
</feature>
<dbReference type="SUPFAM" id="SSF52540">
    <property type="entry name" value="P-loop containing nucleoside triphosphate hydrolases"/>
    <property type="match status" value="1"/>
</dbReference>
<dbReference type="EMBL" id="CAUOFW020002813">
    <property type="protein sequence ID" value="CAK9156195.1"/>
    <property type="molecule type" value="Genomic_DNA"/>
</dbReference>
<name>A0ABC8UAJ7_9AQUA</name>
<dbReference type="PANTHER" id="PTHR11783">
    <property type="entry name" value="SULFOTRANSFERASE SULT"/>
    <property type="match status" value="1"/>
</dbReference>
<organism evidence="6 7">
    <name type="scientific">Ilex paraguariensis</name>
    <name type="common">yerba mate</name>
    <dbReference type="NCBI Taxonomy" id="185542"/>
    <lineage>
        <taxon>Eukaryota</taxon>
        <taxon>Viridiplantae</taxon>
        <taxon>Streptophyta</taxon>
        <taxon>Embryophyta</taxon>
        <taxon>Tracheophyta</taxon>
        <taxon>Spermatophyta</taxon>
        <taxon>Magnoliopsida</taxon>
        <taxon>eudicotyledons</taxon>
        <taxon>Gunneridae</taxon>
        <taxon>Pentapetalae</taxon>
        <taxon>asterids</taxon>
        <taxon>campanulids</taxon>
        <taxon>Aquifoliales</taxon>
        <taxon>Aquifoliaceae</taxon>
        <taxon>Ilex</taxon>
    </lineage>
</organism>
<accession>A0ABC8UAJ7</accession>
<sequence>MESSHLNDDYDSSLPKEKWWGNLELHQFHGYWFWLPSLQAAQQIKNNFRPLPTDVILASFPKTGTTWLKSLLYSIVNRSSKESLILNHPHELVPSLEIQVYPHHLPSSDISADNFPPAGSGIFNTHLPYQFLADNVNSSTCKVVYVTRNPKDTLNSMWHFLGKSKSPETKPWTLDVAVDKFCRGVVPFGPYYDHVLEYWKESLERPQKVYFITYEELKNDPKTQVKKLAEFLGCPFVGDDKELEVEMVVKSCSIETLKNHEVNKSNDSPSWSPVPYNSFFRQGEVGDHKNHFKSEMIERLDAITREKFHGSDFMYGI</sequence>
<dbReference type="InterPro" id="IPR000863">
    <property type="entry name" value="Sulfotransferase_dom"/>
</dbReference>
<dbReference type="EC" id="2.8.2.-" evidence="3"/>
<dbReference type="GO" id="GO:0016740">
    <property type="term" value="F:transferase activity"/>
    <property type="evidence" value="ECO:0007669"/>
    <property type="project" value="UniProtKB-KW"/>
</dbReference>
<evidence type="ECO:0000313" key="6">
    <source>
        <dbReference type="EMBL" id="CAK9178687.1"/>
    </source>
</evidence>
<evidence type="ECO:0000313" key="5">
    <source>
        <dbReference type="EMBL" id="CAK9156195.1"/>
    </source>
</evidence>
<evidence type="ECO:0000259" key="4">
    <source>
        <dbReference type="Pfam" id="PF00685"/>
    </source>
</evidence>
<reference evidence="6 7" key="1">
    <citation type="submission" date="2024-02" db="EMBL/GenBank/DDBJ databases">
        <authorList>
            <person name="Vignale AGUSTIN F."/>
            <person name="Sosa J E."/>
            <person name="Modenutti C."/>
        </authorList>
    </citation>
    <scope>NUCLEOTIDE SEQUENCE [LARGE SCALE GENOMIC DNA]</scope>
</reference>
<gene>
    <name evidence="5" type="ORF">ILEXP_LOCUS24613</name>
    <name evidence="6" type="ORF">ILEXP_LOCUS48608</name>
</gene>
<dbReference type="Proteomes" id="UP001642360">
    <property type="component" value="Unassembled WGS sequence"/>
</dbReference>
<dbReference type="AlphaFoldDB" id="A0ABC8UAJ7"/>
<evidence type="ECO:0000256" key="1">
    <source>
        <dbReference type="ARBA" id="ARBA00005771"/>
    </source>
</evidence>
<evidence type="ECO:0000256" key="2">
    <source>
        <dbReference type="ARBA" id="ARBA00022679"/>
    </source>
</evidence>
<dbReference type="Pfam" id="PF00685">
    <property type="entry name" value="Sulfotransfer_1"/>
    <property type="match status" value="1"/>
</dbReference>
<dbReference type="EMBL" id="CAUOFW020007280">
    <property type="protein sequence ID" value="CAK9178687.1"/>
    <property type="molecule type" value="Genomic_DNA"/>
</dbReference>
<proteinExistence type="inferred from homology"/>